<dbReference type="PANTHER" id="PTHR43774:SF1">
    <property type="entry name" value="PEPTIDE METHIONINE SULFOXIDE REDUCTASE MSRA 2"/>
    <property type="match status" value="1"/>
</dbReference>
<dbReference type="EMBL" id="VYQE01000004">
    <property type="protein sequence ID" value="KAA9006885.1"/>
    <property type="molecule type" value="Genomic_DNA"/>
</dbReference>
<comment type="catalytic activity">
    <reaction evidence="3 4">
        <text>[thioredoxin]-disulfide + L-methionine + H2O = L-methionine (S)-S-oxide + [thioredoxin]-dithiol</text>
        <dbReference type="Rhea" id="RHEA:19993"/>
        <dbReference type="Rhea" id="RHEA-COMP:10698"/>
        <dbReference type="Rhea" id="RHEA-COMP:10700"/>
        <dbReference type="ChEBI" id="CHEBI:15377"/>
        <dbReference type="ChEBI" id="CHEBI:29950"/>
        <dbReference type="ChEBI" id="CHEBI:50058"/>
        <dbReference type="ChEBI" id="CHEBI:57844"/>
        <dbReference type="ChEBI" id="CHEBI:58772"/>
        <dbReference type="EC" id="1.8.4.11"/>
    </reaction>
</comment>
<reference evidence="6 7" key="1">
    <citation type="submission" date="2019-09" db="EMBL/GenBank/DDBJ databases">
        <authorList>
            <person name="Park J.-S."/>
            <person name="Choi H.-J."/>
        </authorList>
    </citation>
    <scope>NUCLEOTIDE SEQUENCE [LARGE SCALE GENOMIC DNA]</scope>
    <source>
        <strain evidence="6 7">176SS1-4</strain>
    </source>
</reference>
<dbReference type="GO" id="GO:0033744">
    <property type="term" value="F:L-methionine:thioredoxin-disulfide S-oxidoreductase activity"/>
    <property type="evidence" value="ECO:0007669"/>
    <property type="project" value="RHEA"/>
</dbReference>
<comment type="similarity">
    <text evidence="4">Belongs to the MsrA Met sulfoxide reductase family.</text>
</comment>
<evidence type="ECO:0000256" key="3">
    <source>
        <dbReference type="ARBA" id="ARBA00048782"/>
    </source>
</evidence>
<dbReference type="AlphaFoldDB" id="A0A5J5GFD2"/>
<feature type="domain" description="Peptide methionine sulphoxide reductase MsrA" evidence="5">
    <location>
        <begin position="38"/>
        <end position="182"/>
    </location>
</feature>
<dbReference type="PANTHER" id="PTHR43774">
    <property type="entry name" value="PEPTIDE METHIONINE SULFOXIDE REDUCTASE"/>
    <property type="match status" value="1"/>
</dbReference>
<protein>
    <recommendedName>
        <fullName evidence="4">Peptide methionine sulfoxide reductase MsrA</fullName>
        <shortName evidence="4">Protein-methionine-S-oxide reductase</shortName>
        <ecNumber evidence="4">1.8.4.11</ecNumber>
    </recommendedName>
    <alternativeName>
        <fullName evidence="4">Peptide-methionine (S)-S-oxide reductase</fullName>
        <shortName evidence="4">Peptide Met(O) reductase</shortName>
    </alternativeName>
</protein>
<proteinExistence type="inferred from homology"/>
<dbReference type="Gene3D" id="3.30.1060.10">
    <property type="entry name" value="Peptide methionine sulphoxide reductase MsrA"/>
    <property type="match status" value="1"/>
</dbReference>
<dbReference type="EC" id="1.8.4.11" evidence="4"/>
<dbReference type="InterPro" id="IPR036509">
    <property type="entry name" value="Met_Sox_Rdtase_MsrA_sf"/>
</dbReference>
<dbReference type="HAMAP" id="MF_01401">
    <property type="entry name" value="MsrA"/>
    <property type="match status" value="1"/>
</dbReference>
<accession>A0A5J5GFD2</accession>
<comment type="caution">
    <text evidence="6">The sequence shown here is derived from an EMBL/GenBank/DDBJ whole genome shotgun (WGS) entry which is preliminary data.</text>
</comment>
<evidence type="ECO:0000259" key="5">
    <source>
        <dbReference type="Pfam" id="PF01625"/>
    </source>
</evidence>
<dbReference type="SUPFAM" id="SSF55068">
    <property type="entry name" value="Peptide methionine sulfoxide reductase"/>
    <property type="match status" value="1"/>
</dbReference>
<organism evidence="6 7">
    <name type="scientific">Histidinibacterium aquaticum</name>
    <dbReference type="NCBI Taxonomy" id="2613962"/>
    <lineage>
        <taxon>Bacteria</taxon>
        <taxon>Pseudomonadati</taxon>
        <taxon>Pseudomonadota</taxon>
        <taxon>Alphaproteobacteria</taxon>
        <taxon>Rhodobacterales</taxon>
        <taxon>Paracoccaceae</taxon>
        <taxon>Histidinibacterium</taxon>
    </lineage>
</organism>
<evidence type="ECO:0000256" key="2">
    <source>
        <dbReference type="ARBA" id="ARBA00047806"/>
    </source>
</evidence>
<evidence type="ECO:0000256" key="4">
    <source>
        <dbReference type="HAMAP-Rule" id="MF_01401"/>
    </source>
</evidence>
<dbReference type="RefSeq" id="WP_150445903.1">
    <property type="nucleotide sequence ID" value="NZ_VYQE01000004.1"/>
</dbReference>
<dbReference type="InterPro" id="IPR002569">
    <property type="entry name" value="Met_Sox_Rdtase_MsrA_dom"/>
</dbReference>
<dbReference type="Proteomes" id="UP000326554">
    <property type="component" value="Unassembled WGS sequence"/>
</dbReference>
<keyword evidence="7" id="KW-1185">Reference proteome</keyword>
<comment type="catalytic activity">
    <reaction evidence="2 4">
        <text>L-methionyl-[protein] + [thioredoxin]-disulfide + H2O = L-methionyl-(S)-S-oxide-[protein] + [thioredoxin]-dithiol</text>
        <dbReference type="Rhea" id="RHEA:14217"/>
        <dbReference type="Rhea" id="RHEA-COMP:10698"/>
        <dbReference type="Rhea" id="RHEA-COMP:10700"/>
        <dbReference type="Rhea" id="RHEA-COMP:12313"/>
        <dbReference type="Rhea" id="RHEA-COMP:12315"/>
        <dbReference type="ChEBI" id="CHEBI:15377"/>
        <dbReference type="ChEBI" id="CHEBI:16044"/>
        <dbReference type="ChEBI" id="CHEBI:29950"/>
        <dbReference type="ChEBI" id="CHEBI:44120"/>
        <dbReference type="ChEBI" id="CHEBI:50058"/>
        <dbReference type="EC" id="1.8.4.11"/>
    </reaction>
</comment>
<sequence>MATMKSCLKSGLLIAGIAAGSWLNADKARAQDEQYPATITVAGGCFWCVEADFEKVEGVGDVVSGFTGGDVENPTYRQVTGGGTGHYEAVEIPFDPDVVDRRQLYDLFFRSIDPTDDGGQFCDRGPSYRTGIWVDDAEEREIAEAAKAAAEEELGQEIVTPIYDEAPFYLVDEYHQDYYKKDEIILTRRGPKSKANAYDFYREACRRDERIRELWGDDAPFLPSQA</sequence>
<name>A0A5J5GFD2_9RHOB</name>
<evidence type="ECO:0000256" key="1">
    <source>
        <dbReference type="ARBA" id="ARBA00023002"/>
    </source>
</evidence>
<dbReference type="GO" id="GO:0008113">
    <property type="term" value="F:peptide-methionine (S)-S-oxide reductase activity"/>
    <property type="evidence" value="ECO:0007669"/>
    <property type="project" value="UniProtKB-UniRule"/>
</dbReference>
<feature type="active site" evidence="4">
    <location>
        <position position="45"/>
    </location>
</feature>
<dbReference type="NCBIfam" id="TIGR00401">
    <property type="entry name" value="msrA"/>
    <property type="match status" value="1"/>
</dbReference>
<evidence type="ECO:0000313" key="7">
    <source>
        <dbReference type="Proteomes" id="UP000326554"/>
    </source>
</evidence>
<gene>
    <name evidence="4 6" type="primary">msrA</name>
    <name evidence="6" type="ORF">F3S47_14020</name>
</gene>
<comment type="function">
    <text evidence="4">Has an important function as a repair enzyme for proteins that have been inactivated by oxidation. Catalyzes the reversible oxidation-reduction of methionine sulfoxide in proteins to methionine.</text>
</comment>
<keyword evidence="1 4" id="KW-0560">Oxidoreductase</keyword>
<dbReference type="Pfam" id="PF01625">
    <property type="entry name" value="PMSR"/>
    <property type="match status" value="1"/>
</dbReference>
<evidence type="ECO:0000313" key="6">
    <source>
        <dbReference type="EMBL" id="KAA9006885.1"/>
    </source>
</evidence>